<evidence type="ECO:0000313" key="2">
    <source>
        <dbReference type="EMBL" id="OEG15145.1"/>
    </source>
</evidence>
<dbReference type="Proteomes" id="UP000094764">
    <property type="component" value="Unassembled WGS sequence"/>
</dbReference>
<keyword evidence="1" id="KW-0472">Membrane</keyword>
<feature type="transmembrane region" description="Helical" evidence="1">
    <location>
        <begin position="217"/>
        <end position="242"/>
    </location>
</feature>
<protein>
    <submittedName>
        <fullName evidence="2">Uncharacterized protein</fullName>
    </submittedName>
</protein>
<accession>A0A1E5GRF2</accession>
<sequence length="290" mass="34296">MKQKNIMTASFEKSLNLSDDNFIKYMIEDTKERKIFNGKSKIGVTLISIFLIGILYVLAIFSTKGIETPFKDSPVPQPTINFLPIWLFGILLIVWFAFWGYSSSKSYLNEKMFANFFNAHNFLIWIVIEANLLFLTFFLKSLTIIGIIILFGYTILISKKQSLEKQLFNIKSETNKVDNTMHKIIHYMLKYGWLIILLWIVWKFIFPNTDGARTDMMGFIGIVAMWIAIDIGFIVLEAYLFLPYLLYGYYRYKYPEEYRDWEGKTQIEWYGEKYFNKHIKGTEKEEKIND</sequence>
<gene>
    <name evidence="2" type="ORF">BCR23_09920</name>
</gene>
<evidence type="ECO:0000313" key="3">
    <source>
        <dbReference type="Proteomes" id="UP000094764"/>
    </source>
</evidence>
<evidence type="ECO:0000256" key="1">
    <source>
        <dbReference type="SAM" id="Phobius"/>
    </source>
</evidence>
<dbReference type="EMBL" id="MIKB01000016">
    <property type="protein sequence ID" value="OEG15145.1"/>
    <property type="molecule type" value="Genomic_DNA"/>
</dbReference>
<keyword evidence="1" id="KW-1133">Transmembrane helix</keyword>
<keyword evidence="1" id="KW-0812">Transmembrane</keyword>
<reference evidence="3" key="1">
    <citation type="submission" date="2016-09" db="EMBL/GenBank/DDBJ databases">
        <authorList>
            <person name="Gulvik C.A."/>
        </authorList>
    </citation>
    <scope>NUCLEOTIDE SEQUENCE [LARGE SCALE GENOMIC DNA]</scope>
    <source>
        <strain evidence="3">LMG 26306</strain>
    </source>
</reference>
<name>A0A1E5GRF2_9ENTE</name>
<dbReference type="OrthoDB" id="2195257at2"/>
<feature type="transmembrane region" description="Helical" evidence="1">
    <location>
        <begin position="184"/>
        <end position="205"/>
    </location>
</feature>
<feature type="transmembrane region" description="Helical" evidence="1">
    <location>
        <begin position="134"/>
        <end position="156"/>
    </location>
</feature>
<proteinExistence type="predicted"/>
<comment type="caution">
    <text evidence="2">The sequence shown here is derived from an EMBL/GenBank/DDBJ whole genome shotgun (WGS) entry which is preliminary data.</text>
</comment>
<dbReference type="AlphaFoldDB" id="A0A1E5GRF2"/>
<dbReference type="RefSeq" id="WP_069635635.1">
    <property type="nucleotide sequence ID" value="NZ_JXKZ01000005.1"/>
</dbReference>
<organism evidence="2 3">
    <name type="scientific">Enterococcus quebecensis</name>
    <dbReference type="NCBI Taxonomy" id="903983"/>
    <lineage>
        <taxon>Bacteria</taxon>
        <taxon>Bacillati</taxon>
        <taxon>Bacillota</taxon>
        <taxon>Bacilli</taxon>
        <taxon>Lactobacillales</taxon>
        <taxon>Enterococcaceae</taxon>
        <taxon>Enterococcus</taxon>
    </lineage>
</organism>
<feature type="transmembrane region" description="Helical" evidence="1">
    <location>
        <begin position="82"/>
        <end position="100"/>
    </location>
</feature>
<feature type="transmembrane region" description="Helical" evidence="1">
    <location>
        <begin position="42"/>
        <end position="62"/>
    </location>
</feature>
<dbReference type="PATRIC" id="fig|903983.4.peg.2204"/>
<keyword evidence="3" id="KW-1185">Reference proteome</keyword>